<organism evidence="1 2">
    <name type="scientific">Colletotrichum spinosum</name>
    <dbReference type="NCBI Taxonomy" id="1347390"/>
    <lineage>
        <taxon>Eukaryota</taxon>
        <taxon>Fungi</taxon>
        <taxon>Dikarya</taxon>
        <taxon>Ascomycota</taxon>
        <taxon>Pezizomycotina</taxon>
        <taxon>Sordariomycetes</taxon>
        <taxon>Hypocreomycetidae</taxon>
        <taxon>Glomerellales</taxon>
        <taxon>Glomerellaceae</taxon>
        <taxon>Colletotrichum</taxon>
        <taxon>Colletotrichum orbiculare species complex</taxon>
    </lineage>
</organism>
<name>A0A4R8QAA6_9PEZI</name>
<reference evidence="1 2" key="1">
    <citation type="submission" date="2018-11" db="EMBL/GenBank/DDBJ databases">
        <title>Genome sequence and assembly of Colletotrichum spinosum.</title>
        <authorList>
            <person name="Gan P."/>
            <person name="Shirasu K."/>
        </authorList>
    </citation>
    <scope>NUCLEOTIDE SEQUENCE [LARGE SCALE GENOMIC DNA]</scope>
    <source>
        <strain evidence="1 2">CBS 515.97</strain>
    </source>
</reference>
<evidence type="ECO:0000313" key="1">
    <source>
        <dbReference type="EMBL" id="TDZ33716.1"/>
    </source>
</evidence>
<protein>
    <submittedName>
        <fullName evidence="1">Uncharacterized protein</fullName>
    </submittedName>
</protein>
<comment type="caution">
    <text evidence="1">The sequence shown here is derived from an EMBL/GenBank/DDBJ whole genome shotgun (WGS) entry which is preliminary data.</text>
</comment>
<dbReference type="EMBL" id="QAPG01000060">
    <property type="protein sequence ID" value="TDZ33716.1"/>
    <property type="molecule type" value="Genomic_DNA"/>
</dbReference>
<evidence type="ECO:0000313" key="2">
    <source>
        <dbReference type="Proteomes" id="UP000295083"/>
    </source>
</evidence>
<keyword evidence="2" id="KW-1185">Reference proteome</keyword>
<proteinExistence type="predicted"/>
<gene>
    <name evidence="1" type="ORF">C8035_v011184</name>
</gene>
<accession>A0A4R8QAA6</accession>
<dbReference type="Proteomes" id="UP000295083">
    <property type="component" value="Unassembled WGS sequence"/>
</dbReference>
<sequence length="84" mass="9680">MMLRFHLLFTADELQLDKYGFDRLNQWLMVTQLDIQETRRYPVPEIIAVKAESIGSVKVPNSDRELGGEDVRAANLLLNLRYSG</sequence>
<dbReference type="AlphaFoldDB" id="A0A4R8QAA6"/>